<keyword evidence="5" id="KW-1185">Reference proteome</keyword>
<name>A0A243WHW5_9BACT</name>
<dbReference type="Gene3D" id="3.40.50.720">
    <property type="entry name" value="NAD(P)-binding Rossmann-like Domain"/>
    <property type="match status" value="1"/>
</dbReference>
<dbReference type="InterPro" id="IPR036291">
    <property type="entry name" value="NAD(P)-bd_dom_sf"/>
</dbReference>
<dbReference type="AlphaFoldDB" id="A0A243WHW5"/>
<dbReference type="PANTHER" id="PTHR11092">
    <property type="entry name" value="SUGAR NUCLEOTIDE EPIMERASE RELATED"/>
    <property type="match status" value="1"/>
</dbReference>
<sequence length="307" mass="34510">MEKPKMIIAGGNGFLGKHLVHYFTELGYQVITLTRKRGYRIGMLHWDGHTLGPWTKALEGAAVVLNLAGRSVDCRYHIVNQYAIIRSRLDSTKVLGEAIAQCQNPPAVWLNASTATIYTDTRDEQPANTEADGCIGRNFSERVAQQWEAEFWVAATPHTRRAALRTAIVLGAGGGALPVMARLARWGLATPQGDGRQWMSWLHIDDFCRALELLIARPNLEGTFNLCAPQPIRNEDFNAQLCQHYQPRWQLPQPKWLLEIGAFLLRTETELILKSRKVVPQRLLAQGFTFRFPTCDLALSNLLPQLT</sequence>
<protein>
    <submittedName>
        <fullName evidence="4">TIGR01777 family protein</fullName>
    </submittedName>
</protein>
<dbReference type="InterPro" id="IPR013549">
    <property type="entry name" value="DUF1731"/>
</dbReference>
<comment type="caution">
    <text evidence="4">The sequence shown here is derived from an EMBL/GenBank/DDBJ whole genome shotgun (WGS) entry which is preliminary data.</text>
</comment>
<feature type="domain" description="NAD-dependent epimerase/dehydratase" evidence="2">
    <location>
        <begin position="6"/>
        <end position="225"/>
    </location>
</feature>
<organism evidence="4 5">
    <name type="scientific">Hymenobacter crusticola</name>
    <dbReference type="NCBI Taxonomy" id="1770526"/>
    <lineage>
        <taxon>Bacteria</taxon>
        <taxon>Pseudomonadati</taxon>
        <taxon>Bacteroidota</taxon>
        <taxon>Cytophagia</taxon>
        <taxon>Cytophagales</taxon>
        <taxon>Hymenobacteraceae</taxon>
        <taxon>Hymenobacter</taxon>
    </lineage>
</organism>
<evidence type="ECO:0000313" key="5">
    <source>
        <dbReference type="Proteomes" id="UP000194873"/>
    </source>
</evidence>
<dbReference type="OrthoDB" id="9801773at2"/>
<dbReference type="Pfam" id="PF08338">
    <property type="entry name" value="DUF1731"/>
    <property type="match status" value="1"/>
</dbReference>
<dbReference type="Proteomes" id="UP000194873">
    <property type="component" value="Unassembled WGS sequence"/>
</dbReference>
<evidence type="ECO:0000256" key="1">
    <source>
        <dbReference type="ARBA" id="ARBA00009353"/>
    </source>
</evidence>
<dbReference type="PANTHER" id="PTHR11092:SF0">
    <property type="entry name" value="EPIMERASE FAMILY PROTEIN SDR39U1"/>
    <property type="match status" value="1"/>
</dbReference>
<evidence type="ECO:0000259" key="2">
    <source>
        <dbReference type="Pfam" id="PF01370"/>
    </source>
</evidence>
<proteinExistence type="inferred from homology"/>
<dbReference type="NCBIfam" id="TIGR01777">
    <property type="entry name" value="yfcH"/>
    <property type="match status" value="1"/>
</dbReference>
<accession>A0A243WHW5</accession>
<evidence type="ECO:0000313" key="4">
    <source>
        <dbReference type="EMBL" id="OUJ75405.1"/>
    </source>
</evidence>
<gene>
    <name evidence="4" type="ORF">BXP70_05170</name>
</gene>
<evidence type="ECO:0000259" key="3">
    <source>
        <dbReference type="Pfam" id="PF08338"/>
    </source>
</evidence>
<dbReference type="InterPro" id="IPR010099">
    <property type="entry name" value="SDR39U1"/>
</dbReference>
<dbReference type="Pfam" id="PF01370">
    <property type="entry name" value="Epimerase"/>
    <property type="match status" value="1"/>
</dbReference>
<dbReference type="InterPro" id="IPR001509">
    <property type="entry name" value="Epimerase_deHydtase"/>
</dbReference>
<feature type="domain" description="DUF1731" evidence="3">
    <location>
        <begin position="254"/>
        <end position="302"/>
    </location>
</feature>
<dbReference type="RefSeq" id="WP_086592953.1">
    <property type="nucleotide sequence ID" value="NZ_MTSE01000002.1"/>
</dbReference>
<reference evidence="4 5" key="1">
    <citation type="submission" date="2017-01" db="EMBL/GenBank/DDBJ databases">
        <title>A new Hymenobacter.</title>
        <authorList>
            <person name="Liang Y."/>
            <person name="Feng F."/>
        </authorList>
    </citation>
    <scope>NUCLEOTIDE SEQUENCE [LARGE SCALE GENOMIC DNA]</scope>
    <source>
        <strain evidence="4">MIMBbqt21</strain>
    </source>
</reference>
<comment type="similarity">
    <text evidence="1">Belongs to the NAD(P)-dependent epimerase/dehydratase family. SDR39U1 subfamily.</text>
</comment>
<dbReference type="SUPFAM" id="SSF51735">
    <property type="entry name" value="NAD(P)-binding Rossmann-fold domains"/>
    <property type="match status" value="1"/>
</dbReference>
<dbReference type="EMBL" id="MTSE01000002">
    <property type="protein sequence ID" value="OUJ75405.1"/>
    <property type="molecule type" value="Genomic_DNA"/>
</dbReference>